<reference evidence="8 9" key="1">
    <citation type="journal article" date="2016" name="Nat. Commun.">
        <title>Thousands of microbial genomes shed light on interconnected biogeochemical processes in an aquifer system.</title>
        <authorList>
            <person name="Anantharaman K."/>
            <person name="Brown C.T."/>
            <person name="Hug L.A."/>
            <person name="Sharon I."/>
            <person name="Castelle C.J."/>
            <person name="Probst A.J."/>
            <person name="Thomas B.C."/>
            <person name="Singh A."/>
            <person name="Wilkins M.J."/>
            <person name="Karaoz U."/>
            <person name="Brodie E.L."/>
            <person name="Williams K.H."/>
            <person name="Hubbard S.S."/>
            <person name="Banfield J.F."/>
        </authorList>
    </citation>
    <scope>NUCLEOTIDE SEQUENCE [LARGE SCALE GENOMIC DNA]</scope>
</reference>
<dbReference type="Pfam" id="PF07927">
    <property type="entry name" value="HicA_toxin"/>
    <property type="match status" value="1"/>
</dbReference>
<evidence type="ECO:0000313" key="9">
    <source>
        <dbReference type="Proteomes" id="UP000177797"/>
    </source>
</evidence>
<organism evidence="8 9">
    <name type="scientific">Candidatus Taylorbacteria bacterium RIFCSPLOWO2_01_FULL_48_100</name>
    <dbReference type="NCBI Taxonomy" id="1802322"/>
    <lineage>
        <taxon>Bacteria</taxon>
        <taxon>Candidatus Tayloriibacteriota</taxon>
    </lineage>
</organism>
<keyword evidence="7" id="KW-0346">Stress response</keyword>
<gene>
    <name evidence="8" type="ORF">A2938_02845</name>
</gene>
<evidence type="ECO:0000256" key="5">
    <source>
        <dbReference type="ARBA" id="ARBA00022801"/>
    </source>
</evidence>
<dbReference type="InterPro" id="IPR012933">
    <property type="entry name" value="HicA_mRNA_interferase"/>
</dbReference>
<evidence type="ECO:0000256" key="3">
    <source>
        <dbReference type="ARBA" id="ARBA00022722"/>
    </source>
</evidence>
<keyword evidence="4" id="KW-0255">Endonuclease</keyword>
<sequence length="79" mass="9557">MPRGVFNWTYRDVTRFLSERGFVFYKQTEGSHEYWVNELTGAVVNINFHGQKSFPPRTLEIMIRQSKINKKMWRVWTSK</sequence>
<dbReference type="GO" id="GO:0004519">
    <property type="term" value="F:endonuclease activity"/>
    <property type="evidence" value="ECO:0007669"/>
    <property type="project" value="UniProtKB-KW"/>
</dbReference>
<keyword evidence="3" id="KW-0540">Nuclease</keyword>
<keyword evidence="5" id="KW-0378">Hydrolase</keyword>
<dbReference type="Proteomes" id="UP000177797">
    <property type="component" value="Unassembled WGS sequence"/>
</dbReference>
<comment type="similarity">
    <text evidence="1">Belongs to the HicA mRNA interferase family.</text>
</comment>
<protein>
    <recommendedName>
        <fullName evidence="10">Addiction module toxin, HicA family</fullName>
    </recommendedName>
</protein>
<dbReference type="GO" id="GO:0016787">
    <property type="term" value="F:hydrolase activity"/>
    <property type="evidence" value="ECO:0007669"/>
    <property type="project" value="UniProtKB-KW"/>
</dbReference>
<evidence type="ECO:0000256" key="1">
    <source>
        <dbReference type="ARBA" id="ARBA00006620"/>
    </source>
</evidence>
<keyword evidence="2" id="KW-1277">Toxin-antitoxin system</keyword>
<dbReference type="AlphaFoldDB" id="A0A1G2NCW8"/>
<evidence type="ECO:0000256" key="2">
    <source>
        <dbReference type="ARBA" id="ARBA00022649"/>
    </source>
</evidence>
<dbReference type="GO" id="GO:0003729">
    <property type="term" value="F:mRNA binding"/>
    <property type="evidence" value="ECO:0007669"/>
    <property type="project" value="InterPro"/>
</dbReference>
<keyword evidence="6" id="KW-0694">RNA-binding</keyword>
<dbReference type="Gene3D" id="3.30.920.30">
    <property type="entry name" value="Hypothetical protein"/>
    <property type="match status" value="1"/>
</dbReference>
<dbReference type="InterPro" id="IPR038570">
    <property type="entry name" value="HicA_sf"/>
</dbReference>
<proteinExistence type="inferred from homology"/>
<comment type="caution">
    <text evidence="8">The sequence shown here is derived from an EMBL/GenBank/DDBJ whole genome shotgun (WGS) entry which is preliminary data.</text>
</comment>
<name>A0A1G2NCW8_9BACT</name>
<evidence type="ECO:0000256" key="6">
    <source>
        <dbReference type="ARBA" id="ARBA00022884"/>
    </source>
</evidence>
<evidence type="ECO:0008006" key="10">
    <source>
        <dbReference type="Google" id="ProtNLM"/>
    </source>
</evidence>
<evidence type="ECO:0000256" key="7">
    <source>
        <dbReference type="ARBA" id="ARBA00023016"/>
    </source>
</evidence>
<accession>A0A1G2NCW8</accession>
<dbReference type="SUPFAM" id="SSF54786">
    <property type="entry name" value="YcfA/nrd intein domain"/>
    <property type="match status" value="1"/>
</dbReference>
<dbReference type="EMBL" id="MHSA01000021">
    <property type="protein sequence ID" value="OHA33934.1"/>
    <property type="molecule type" value="Genomic_DNA"/>
</dbReference>
<evidence type="ECO:0000313" key="8">
    <source>
        <dbReference type="EMBL" id="OHA33934.1"/>
    </source>
</evidence>
<evidence type="ECO:0000256" key="4">
    <source>
        <dbReference type="ARBA" id="ARBA00022759"/>
    </source>
</evidence>